<protein>
    <recommendedName>
        <fullName evidence="3">DUF4034 domain-containing protein</fullName>
    </recommendedName>
</protein>
<dbReference type="RefSeq" id="WP_137245105.1">
    <property type="nucleotide sequence ID" value="NZ_SZQA01000001.1"/>
</dbReference>
<accession>A0A4U3MSJ2</accession>
<keyword evidence="2" id="KW-1185">Reference proteome</keyword>
<dbReference type="AlphaFoldDB" id="A0A4U3MSJ2"/>
<gene>
    <name evidence="1" type="ORF">FDA94_01080</name>
</gene>
<sequence>MTEALERVSEGNLDLGLRLIKQARGRNDLRALRISRLGEAVGRHLDVLAGKFGDDPDALLWLGSARVSLAWEIRGGGYAKYVTQDAFRGFREVLETAAEPLFHAADLVPDDPVPWQCLQWFGLGMSLPRPELDRFWAETEARDPGLWAGRHARLQTLCEKWRGSNEEAYEFAKETALTAETGNPVVAMLPLAHFEIAERRMLADDGQHDHELIVKSHFSRAEVRQELAETTDRWMSAPHDHPMTTEARHLFGAAFYYGGDHDRARRIMTDLPMRIPEWLPWGSASVLPRRTYLKVRRELGV</sequence>
<name>A0A4U3MSJ2_9ACTN</name>
<proteinExistence type="predicted"/>
<evidence type="ECO:0000313" key="1">
    <source>
        <dbReference type="EMBL" id="TKK91417.1"/>
    </source>
</evidence>
<reference evidence="1 2" key="1">
    <citation type="submission" date="2019-04" db="EMBL/GenBank/DDBJ databases">
        <title>Herbidospora sp. NEAU-GS14.nov., a novel actinomycete isolated from soil.</title>
        <authorList>
            <person name="Han L."/>
        </authorList>
    </citation>
    <scope>NUCLEOTIDE SEQUENCE [LARGE SCALE GENOMIC DNA]</scope>
    <source>
        <strain evidence="1 2">NEAU-GS14</strain>
    </source>
</reference>
<evidence type="ECO:0000313" key="2">
    <source>
        <dbReference type="Proteomes" id="UP000308705"/>
    </source>
</evidence>
<evidence type="ECO:0008006" key="3">
    <source>
        <dbReference type="Google" id="ProtNLM"/>
    </source>
</evidence>
<dbReference type="EMBL" id="SZQA01000001">
    <property type="protein sequence ID" value="TKK91417.1"/>
    <property type="molecule type" value="Genomic_DNA"/>
</dbReference>
<organism evidence="1 2">
    <name type="scientific">Herbidospora galbida</name>
    <dbReference type="NCBI Taxonomy" id="2575442"/>
    <lineage>
        <taxon>Bacteria</taxon>
        <taxon>Bacillati</taxon>
        <taxon>Actinomycetota</taxon>
        <taxon>Actinomycetes</taxon>
        <taxon>Streptosporangiales</taxon>
        <taxon>Streptosporangiaceae</taxon>
        <taxon>Herbidospora</taxon>
    </lineage>
</organism>
<comment type="caution">
    <text evidence="1">The sequence shown here is derived from an EMBL/GenBank/DDBJ whole genome shotgun (WGS) entry which is preliminary data.</text>
</comment>
<dbReference type="OrthoDB" id="7171245at2"/>
<dbReference type="Proteomes" id="UP000308705">
    <property type="component" value="Unassembled WGS sequence"/>
</dbReference>